<proteinExistence type="predicted"/>
<feature type="transmembrane region" description="Helical" evidence="2">
    <location>
        <begin position="79"/>
        <end position="100"/>
    </location>
</feature>
<organism evidence="3">
    <name type="scientific">marine sediment metagenome</name>
    <dbReference type="NCBI Taxonomy" id="412755"/>
    <lineage>
        <taxon>unclassified sequences</taxon>
        <taxon>metagenomes</taxon>
        <taxon>ecological metagenomes</taxon>
    </lineage>
</organism>
<protein>
    <recommendedName>
        <fullName evidence="4">MCM domain-containing protein</fullName>
    </recommendedName>
</protein>
<evidence type="ECO:0008006" key="4">
    <source>
        <dbReference type="Google" id="ProtNLM"/>
    </source>
</evidence>
<comment type="caution">
    <text evidence="3">The sequence shown here is derived from an EMBL/GenBank/DDBJ whole genome shotgun (WGS) entry which is preliminary data.</text>
</comment>
<keyword evidence="2" id="KW-1133">Transmembrane helix</keyword>
<name>A0A0F9A1V2_9ZZZZ</name>
<evidence type="ECO:0000256" key="2">
    <source>
        <dbReference type="SAM" id="Phobius"/>
    </source>
</evidence>
<keyword evidence="1" id="KW-0175">Coiled coil</keyword>
<dbReference type="AlphaFoldDB" id="A0A0F9A1V2"/>
<feature type="non-terminal residue" evidence="3">
    <location>
        <position position="457"/>
    </location>
</feature>
<feature type="non-terminal residue" evidence="3">
    <location>
        <position position="1"/>
    </location>
</feature>
<evidence type="ECO:0000256" key="1">
    <source>
        <dbReference type="SAM" id="Coils"/>
    </source>
</evidence>
<evidence type="ECO:0000313" key="3">
    <source>
        <dbReference type="EMBL" id="KKL03490.1"/>
    </source>
</evidence>
<keyword evidence="2" id="KW-0472">Membrane</keyword>
<feature type="coiled-coil region" evidence="1">
    <location>
        <begin position="12"/>
        <end position="39"/>
    </location>
</feature>
<gene>
    <name evidence="3" type="ORF">LCGC14_2625630</name>
</gene>
<keyword evidence="2" id="KW-0812">Transmembrane</keyword>
<reference evidence="3" key="1">
    <citation type="journal article" date="2015" name="Nature">
        <title>Complex archaea that bridge the gap between prokaryotes and eukaryotes.</title>
        <authorList>
            <person name="Spang A."/>
            <person name="Saw J.H."/>
            <person name="Jorgensen S.L."/>
            <person name="Zaremba-Niedzwiedzka K."/>
            <person name="Martijn J."/>
            <person name="Lind A.E."/>
            <person name="van Eijk R."/>
            <person name="Schleper C."/>
            <person name="Guy L."/>
            <person name="Ettema T.J."/>
        </authorList>
    </citation>
    <scope>NUCLEOTIDE SEQUENCE</scope>
</reference>
<sequence>KDGIIKKGIIEKRDLNKICNDLEKEQEKTKKKEIKKEKEPEIPEKYYPKIEKFLHSENKFTQIEEILDSYITGERNNKMLTFILLSGSYFNLYSIIAFIGSSAGGKSFIIKNVLESTFSKKDFKYITGGSDRYLIYLAKSEQNFKILFFNEAQRNKQIIEQMKDFGDDGIVYGTVERDKVGNYQPLELNLGKCSIIITTTDEFVNIEFLNRAWRLEPIETSEQSKEIVEEDYKNKKKIWEHDKKGEEINEKAKVVKFTLRSIKKDFDGISIPFTKSLIKLLNLNTVQVRRDKDKLTDLIKRITAWNFKIRSYINVNNKKYILSHPNDLKTAMFYASDIFINMTKNLTPEKIKIINRINDMTKKEKKTHRVGEILEQLKIHKEFTPGKKSLSRRLRSLIDLGYLEDFTDPKDKRFKIYKSLTEDIKSDQDIKKIIANATNKYVEFIKEIKKDKDITLN</sequence>
<accession>A0A0F9A1V2</accession>
<dbReference type="EMBL" id="LAZR01044907">
    <property type="protein sequence ID" value="KKL03490.1"/>
    <property type="molecule type" value="Genomic_DNA"/>
</dbReference>